<proteinExistence type="predicted"/>
<dbReference type="EMBL" id="KQ416293">
    <property type="protein sequence ID" value="KOF97545.1"/>
    <property type="molecule type" value="Genomic_DNA"/>
</dbReference>
<gene>
    <name evidence="2" type="ORF">OCBIM_22029225mg</name>
</gene>
<dbReference type="AlphaFoldDB" id="A0A0L8I954"/>
<keyword evidence="1" id="KW-0812">Transmembrane</keyword>
<evidence type="ECO:0000313" key="2">
    <source>
        <dbReference type="EMBL" id="KOF97545.1"/>
    </source>
</evidence>
<evidence type="ECO:0000256" key="1">
    <source>
        <dbReference type="SAM" id="Phobius"/>
    </source>
</evidence>
<organism evidence="2">
    <name type="scientific">Octopus bimaculoides</name>
    <name type="common">California two-spotted octopus</name>
    <dbReference type="NCBI Taxonomy" id="37653"/>
    <lineage>
        <taxon>Eukaryota</taxon>
        <taxon>Metazoa</taxon>
        <taxon>Spiralia</taxon>
        <taxon>Lophotrochozoa</taxon>
        <taxon>Mollusca</taxon>
        <taxon>Cephalopoda</taxon>
        <taxon>Coleoidea</taxon>
        <taxon>Octopodiformes</taxon>
        <taxon>Octopoda</taxon>
        <taxon>Incirrata</taxon>
        <taxon>Octopodidae</taxon>
        <taxon>Octopus</taxon>
    </lineage>
</organism>
<reference evidence="2" key="1">
    <citation type="submission" date="2015-07" db="EMBL/GenBank/DDBJ databases">
        <title>MeaNS - Measles Nucleotide Surveillance Program.</title>
        <authorList>
            <person name="Tran T."/>
            <person name="Druce J."/>
        </authorList>
    </citation>
    <scope>NUCLEOTIDE SEQUENCE</scope>
    <source>
        <strain evidence="2">UCB-OBI-ISO-001</strain>
        <tissue evidence="2">Gonad</tissue>
    </source>
</reference>
<keyword evidence="1" id="KW-1133">Transmembrane helix</keyword>
<name>A0A0L8I954_OCTBM</name>
<feature type="transmembrane region" description="Helical" evidence="1">
    <location>
        <begin position="67"/>
        <end position="85"/>
    </location>
</feature>
<sequence>MLENLKISTNQLIGPFTKQELSGPVSHLNIGAYHLVLKSYQIIDNGTYFCYLFSLYFNKYTQTKQQLIPFLFFTVLSFNFINILTGKRLYLKLSANKTNICELIKLLDE</sequence>
<accession>A0A0L8I954</accession>
<keyword evidence="1" id="KW-0472">Membrane</keyword>
<protein>
    <submittedName>
        <fullName evidence="2">Uncharacterized protein</fullName>
    </submittedName>
</protein>